<dbReference type="PANTHER" id="PTHR10954">
    <property type="entry name" value="RIBONUCLEASE H2 SUBUNIT A"/>
    <property type="match status" value="1"/>
</dbReference>
<dbReference type="NCBIfam" id="NF000595">
    <property type="entry name" value="PRK00015.1-3"/>
    <property type="match status" value="1"/>
</dbReference>
<dbReference type="Gene3D" id="3.30.420.10">
    <property type="entry name" value="Ribonuclease H-like superfamily/Ribonuclease H"/>
    <property type="match status" value="1"/>
</dbReference>
<dbReference type="SUPFAM" id="SSF52980">
    <property type="entry name" value="Restriction endonuclease-like"/>
    <property type="match status" value="1"/>
</dbReference>
<dbReference type="InterPro" id="IPR011856">
    <property type="entry name" value="tRNA_endonuc-like_dom_sf"/>
</dbReference>
<dbReference type="Pfam" id="PF01351">
    <property type="entry name" value="RNase_HII"/>
    <property type="match status" value="1"/>
</dbReference>
<evidence type="ECO:0000256" key="2">
    <source>
        <dbReference type="ARBA" id="ARBA00001936"/>
    </source>
</evidence>
<feature type="domain" description="RNase H type-2" evidence="14">
    <location>
        <begin position="1"/>
        <end position="190"/>
    </location>
</feature>
<evidence type="ECO:0000259" key="14">
    <source>
        <dbReference type="PROSITE" id="PS51975"/>
    </source>
</evidence>
<dbReference type="GO" id="GO:0004523">
    <property type="term" value="F:RNA-DNA hybrid ribonuclease activity"/>
    <property type="evidence" value="ECO:0007669"/>
    <property type="project" value="UniProtKB-EC"/>
</dbReference>
<dbReference type="GO" id="GO:0043137">
    <property type="term" value="P:DNA replication, removal of RNA primer"/>
    <property type="evidence" value="ECO:0007669"/>
    <property type="project" value="TreeGrafter"/>
</dbReference>
<evidence type="ECO:0000256" key="6">
    <source>
        <dbReference type="ARBA" id="ARBA00012180"/>
    </source>
</evidence>
<dbReference type="EC" id="3.1.26.4" evidence="6"/>
<dbReference type="InterPro" id="IPR001352">
    <property type="entry name" value="RNase_HII/HIII"/>
</dbReference>
<feature type="non-terminal residue" evidence="15">
    <location>
        <position position="1"/>
    </location>
</feature>
<dbReference type="InterPro" id="IPR036397">
    <property type="entry name" value="RNaseH_sf"/>
</dbReference>
<evidence type="ECO:0000256" key="9">
    <source>
        <dbReference type="ARBA" id="ARBA00022722"/>
    </source>
</evidence>
<keyword evidence="12" id="KW-0378">Hydrolase</keyword>
<evidence type="ECO:0000256" key="1">
    <source>
        <dbReference type="ARBA" id="ARBA00000077"/>
    </source>
</evidence>
<dbReference type="Pfam" id="PF02021">
    <property type="entry name" value="UPF0102"/>
    <property type="match status" value="1"/>
</dbReference>
<dbReference type="InterPro" id="IPR011335">
    <property type="entry name" value="Restrct_endonuc-II-like"/>
</dbReference>
<dbReference type="CDD" id="cd07182">
    <property type="entry name" value="RNase_HII_bacteria_HII_like"/>
    <property type="match status" value="1"/>
</dbReference>
<dbReference type="GO" id="GO:0005737">
    <property type="term" value="C:cytoplasm"/>
    <property type="evidence" value="ECO:0007669"/>
    <property type="project" value="UniProtKB-SubCell"/>
</dbReference>
<name>A0A381TFF7_9ZZZZ</name>
<evidence type="ECO:0000256" key="10">
    <source>
        <dbReference type="ARBA" id="ARBA00022723"/>
    </source>
</evidence>
<comment type="cofactor">
    <cofactor evidence="3">
        <name>Mg(2+)</name>
        <dbReference type="ChEBI" id="CHEBI:18420"/>
    </cofactor>
</comment>
<dbReference type="InterPro" id="IPR024567">
    <property type="entry name" value="RNase_HII/HIII_dom"/>
</dbReference>
<evidence type="ECO:0000256" key="4">
    <source>
        <dbReference type="ARBA" id="ARBA00004496"/>
    </source>
</evidence>
<keyword evidence="10" id="KW-0479">Metal-binding</keyword>
<evidence type="ECO:0000256" key="8">
    <source>
        <dbReference type="ARBA" id="ARBA00022490"/>
    </source>
</evidence>
<keyword evidence="13" id="KW-0464">Manganese</keyword>
<evidence type="ECO:0000256" key="7">
    <source>
        <dbReference type="ARBA" id="ARBA00019179"/>
    </source>
</evidence>
<dbReference type="GO" id="GO:0006298">
    <property type="term" value="P:mismatch repair"/>
    <property type="evidence" value="ECO:0007669"/>
    <property type="project" value="TreeGrafter"/>
</dbReference>
<dbReference type="GO" id="GO:0046872">
    <property type="term" value="F:metal ion binding"/>
    <property type="evidence" value="ECO:0007669"/>
    <property type="project" value="UniProtKB-KW"/>
</dbReference>
<comment type="similarity">
    <text evidence="5">Belongs to the RNase HII family.</text>
</comment>
<dbReference type="PROSITE" id="PS51975">
    <property type="entry name" value="RNASE_H_2"/>
    <property type="match status" value="1"/>
</dbReference>
<dbReference type="FunFam" id="3.30.420.10:FF:000006">
    <property type="entry name" value="Ribonuclease HII"/>
    <property type="match status" value="1"/>
</dbReference>
<dbReference type="SUPFAM" id="SSF53098">
    <property type="entry name" value="Ribonuclease H-like"/>
    <property type="match status" value="1"/>
</dbReference>
<dbReference type="PANTHER" id="PTHR10954:SF18">
    <property type="entry name" value="RIBONUCLEASE HII"/>
    <property type="match status" value="1"/>
</dbReference>
<sequence length="309" mass="34830">EFIAGVDEAGRGPLAGPVVAAAVILDDNHGITGLRDSKKLSQKKRELLYDVIFEKAASIGIGKVDVKTIDRINIREATFKAMQIALGRLSIKPAKALIDGYALNNQVIPNEGVIGGDDLVDSIKAASIIAKVTRDRLMMEYAVIFPEYGFERHKGYGTKAHFQALIDYRSTPIHRRSFKPVKNHMPTLTWISELNRVGWLGEKLAALYLKQKGISIIEMNRNCPPYGEIDILGKTEDEWIFTEVKTAYKTSIQQIEKKIDHKKLIKMGNAIYQIREDMEQELDFRIDCVIVNLKKTGPEIKHYEGIHLE</sequence>
<dbReference type="HAMAP" id="MF_00052_B">
    <property type="entry name" value="RNase_HII_B"/>
    <property type="match status" value="1"/>
</dbReference>
<dbReference type="GO" id="GO:0032299">
    <property type="term" value="C:ribonuclease H2 complex"/>
    <property type="evidence" value="ECO:0007669"/>
    <property type="project" value="TreeGrafter"/>
</dbReference>
<dbReference type="GO" id="GO:0003723">
    <property type="term" value="F:RNA binding"/>
    <property type="evidence" value="ECO:0007669"/>
    <property type="project" value="InterPro"/>
</dbReference>
<evidence type="ECO:0000256" key="5">
    <source>
        <dbReference type="ARBA" id="ARBA00007383"/>
    </source>
</evidence>
<dbReference type="InterPro" id="IPR012337">
    <property type="entry name" value="RNaseH-like_sf"/>
</dbReference>
<dbReference type="NCBIfam" id="NF000594">
    <property type="entry name" value="PRK00015.1-1"/>
    <property type="match status" value="1"/>
</dbReference>
<dbReference type="InterPro" id="IPR003509">
    <property type="entry name" value="UPF0102_YraN-like"/>
</dbReference>
<proteinExistence type="inferred from homology"/>
<evidence type="ECO:0000256" key="3">
    <source>
        <dbReference type="ARBA" id="ARBA00001946"/>
    </source>
</evidence>
<protein>
    <recommendedName>
        <fullName evidence="7">Ribonuclease HII</fullName>
        <ecNumber evidence="6">3.1.26.4</ecNumber>
    </recommendedName>
</protein>
<comment type="cofactor">
    <cofactor evidence="2">
        <name>Mn(2+)</name>
        <dbReference type="ChEBI" id="CHEBI:29035"/>
    </cofactor>
</comment>
<dbReference type="Gene3D" id="3.40.1350.10">
    <property type="match status" value="1"/>
</dbReference>
<comment type="catalytic activity">
    <reaction evidence="1">
        <text>Endonucleolytic cleavage to 5'-phosphomonoester.</text>
        <dbReference type="EC" id="3.1.26.4"/>
    </reaction>
</comment>
<accession>A0A381TFF7</accession>
<gene>
    <name evidence="15" type="ORF">METZ01_LOCUS67729</name>
</gene>
<dbReference type="InterPro" id="IPR022898">
    <property type="entry name" value="RNase_HII"/>
</dbReference>
<organism evidence="15">
    <name type="scientific">marine metagenome</name>
    <dbReference type="NCBI Taxonomy" id="408172"/>
    <lineage>
        <taxon>unclassified sequences</taxon>
        <taxon>metagenomes</taxon>
        <taxon>ecological metagenomes</taxon>
    </lineage>
</organism>
<dbReference type="EMBL" id="UINC01004513">
    <property type="protein sequence ID" value="SVA14875.1"/>
    <property type="molecule type" value="Genomic_DNA"/>
</dbReference>
<keyword evidence="11" id="KW-0255">Endonuclease</keyword>
<dbReference type="AlphaFoldDB" id="A0A381TFF7"/>
<keyword evidence="8" id="KW-0963">Cytoplasm</keyword>
<reference evidence="15" key="1">
    <citation type="submission" date="2018-05" db="EMBL/GenBank/DDBJ databases">
        <authorList>
            <person name="Lanie J.A."/>
            <person name="Ng W.-L."/>
            <person name="Kazmierczak K.M."/>
            <person name="Andrzejewski T.M."/>
            <person name="Davidsen T.M."/>
            <person name="Wayne K.J."/>
            <person name="Tettelin H."/>
            <person name="Glass J.I."/>
            <person name="Rusch D."/>
            <person name="Podicherti R."/>
            <person name="Tsui H.-C.T."/>
            <person name="Winkler M.E."/>
        </authorList>
    </citation>
    <scope>NUCLEOTIDE SEQUENCE</scope>
</reference>
<keyword evidence="9" id="KW-0540">Nuclease</keyword>
<evidence type="ECO:0000256" key="11">
    <source>
        <dbReference type="ARBA" id="ARBA00022759"/>
    </source>
</evidence>
<evidence type="ECO:0000256" key="12">
    <source>
        <dbReference type="ARBA" id="ARBA00022801"/>
    </source>
</evidence>
<evidence type="ECO:0000256" key="13">
    <source>
        <dbReference type="ARBA" id="ARBA00023211"/>
    </source>
</evidence>
<evidence type="ECO:0000313" key="15">
    <source>
        <dbReference type="EMBL" id="SVA14875.1"/>
    </source>
</evidence>
<comment type="subcellular location">
    <subcellularLocation>
        <location evidence="4">Cytoplasm</location>
    </subcellularLocation>
</comment>